<name>A0A6G0Y723_APHCR</name>
<dbReference type="GO" id="GO:0071897">
    <property type="term" value="P:DNA biosynthetic process"/>
    <property type="evidence" value="ECO:0007669"/>
    <property type="project" value="UniProtKB-ARBA"/>
</dbReference>
<dbReference type="AlphaFoldDB" id="A0A6G0Y723"/>
<feature type="domain" description="Reverse transcriptase" evidence="1">
    <location>
        <begin position="1"/>
        <end position="140"/>
    </location>
</feature>
<protein>
    <submittedName>
        <fullName evidence="2">Neuroblastoma-amplified sequence-like</fullName>
    </submittedName>
</protein>
<evidence type="ECO:0000313" key="3">
    <source>
        <dbReference type="Proteomes" id="UP000478052"/>
    </source>
</evidence>
<evidence type="ECO:0000313" key="2">
    <source>
        <dbReference type="EMBL" id="KAF0750167.1"/>
    </source>
</evidence>
<keyword evidence="3" id="KW-1185">Reference proteome</keyword>
<comment type="caution">
    <text evidence="2">The sequence shown here is derived from an EMBL/GenBank/DDBJ whole genome shotgun (WGS) entry which is preliminary data.</text>
</comment>
<gene>
    <name evidence="2" type="ORF">FWK35_00019749</name>
</gene>
<dbReference type="Proteomes" id="UP000478052">
    <property type="component" value="Unassembled WGS sequence"/>
</dbReference>
<accession>A0A6G0Y723</accession>
<dbReference type="PANTHER" id="PTHR33481:SF1">
    <property type="entry name" value="ENDONUCLEASE_EXONUCLEASE_PHOSPHATASE DOMAIN-CONTAINING PROTEIN-RELATED"/>
    <property type="match status" value="1"/>
</dbReference>
<organism evidence="2 3">
    <name type="scientific">Aphis craccivora</name>
    <name type="common">Cowpea aphid</name>
    <dbReference type="NCBI Taxonomy" id="307492"/>
    <lineage>
        <taxon>Eukaryota</taxon>
        <taxon>Metazoa</taxon>
        <taxon>Ecdysozoa</taxon>
        <taxon>Arthropoda</taxon>
        <taxon>Hexapoda</taxon>
        <taxon>Insecta</taxon>
        <taxon>Pterygota</taxon>
        <taxon>Neoptera</taxon>
        <taxon>Paraneoptera</taxon>
        <taxon>Hemiptera</taxon>
        <taxon>Sternorrhyncha</taxon>
        <taxon>Aphidomorpha</taxon>
        <taxon>Aphidoidea</taxon>
        <taxon>Aphididae</taxon>
        <taxon>Aphidini</taxon>
        <taxon>Aphis</taxon>
        <taxon>Aphis</taxon>
    </lineage>
</organism>
<dbReference type="EMBL" id="VUJU01005820">
    <property type="protein sequence ID" value="KAF0750167.1"/>
    <property type="molecule type" value="Genomic_DNA"/>
</dbReference>
<dbReference type="SUPFAM" id="SSF56672">
    <property type="entry name" value="DNA/RNA polymerases"/>
    <property type="match status" value="1"/>
</dbReference>
<dbReference type="PROSITE" id="PS50878">
    <property type="entry name" value="RT_POL"/>
    <property type="match status" value="1"/>
</dbReference>
<dbReference type="InterPro" id="IPR043502">
    <property type="entry name" value="DNA/RNA_pol_sf"/>
</dbReference>
<dbReference type="PANTHER" id="PTHR33481">
    <property type="entry name" value="REVERSE TRANSCRIPTASE"/>
    <property type="match status" value="1"/>
</dbReference>
<proteinExistence type="predicted"/>
<sequence>MVKINDSISNELSIKCGVPQGTTLSPTLFNIQLNDIKTLNLKSQVTCYADDTALICIANTWNEVFDNIETDLKTIDNWLGVNNLFLYFEKSAIILHSLTKHTLSSFNSIKIHDNTCQIHDLCNCKSINIVKNFKYLGIEM</sequence>
<dbReference type="OrthoDB" id="445826at2759"/>
<evidence type="ECO:0000259" key="1">
    <source>
        <dbReference type="PROSITE" id="PS50878"/>
    </source>
</evidence>
<dbReference type="InterPro" id="IPR000477">
    <property type="entry name" value="RT_dom"/>
</dbReference>
<dbReference type="Pfam" id="PF00078">
    <property type="entry name" value="RVT_1"/>
    <property type="match status" value="1"/>
</dbReference>
<reference evidence="2 3" key="1">
    <citation type="submission" date="2019-08" db="EMBL/GenBank/DDBJ databases">
        <title>Whole genome of Aphis craccivora.</title>
        <authorList>
            <person name="Voronova N.V."/>
            <person name="Shulinski R.S."/>
            <person name="Bandarenka Y.V."/>
            <person name="Zhorov D.G."/>
            <person name="Warner D."/>
        </authorList>
    </citation>
    <scope>NUCLEOTIDE SEQUENCE [LARGE SCALE GENOMIC DNA]</scope>
    <source>
        <strain evidence="2">180601</strain>
        <tissue evidence="2">Whole Body</tissue>
    </source>
</reference>